<dbReference type="GO" id="GO:0016020">
    <property type="term" value="C:membrane"/>
    <property type="evidence" value="ECO:0007669"/>
    <property type="project" value="UniProtKB-SubCell"/>
</dbReference>
<dbReference type="InterPro" id="IPR036019">
    <property type="entry name" value="MscL_channel"/>
</dbReference>
<accession>A0A6A6DIP2</accession>
<evidence type="ECO:0000256" key="2">
    <source>
        <dbReference type="ARBA" id="ARBA00022692"/>
    </source>
</evidence>
<evidence type="ECO:0000313" key="7">
    <source>
        <dbReference type="Proteomes" id="UP000800200"/>
    </source>
</evidence>
<organism evidence="6 7">
    <name type="scientific">Zopfia rhizophila CBS 207.26</name>
    <dbReference type="NCBI Taxonomy" id="1314779"/>
    <lineage>
        <taxon>Eukaryota</taxon>
        <taxon>Fungi</taxon>
        <taxon>Dikarya</taxon>
        <taxon>Ascomycota</taxon>
        <taxon>Pezizomycotina</taxon>
        <taxon>Dothideomycetes</taxon>
        <taxon>Dothideomycetes incertae sedis</taxon>
        <taxon>Zopfiaceae</taxon>
        <taxon>Zopfia</taxon>
    </lineage>
</organism>
<dbReference type="Gene3D" id="1.10.1200.120">
    <property type="entry name" value="Large-conductance mechanosensitive channel, MscL, domain 1"/>
    <property type="match status" value="1"/>
</dbReference>
<dbReference type="PANTHER" id="PTHR30266">
    <property type="entry name" value="MECHANOSENSITIVE CHANNEL MSCL"/>
    <property type="match status" value="1"/>
</dbReference>
<dbReference type="Pfam" id="PF01741">
    <property type="entry name" value="MscL"/>
    <property type="match status" value="1"/>
</dbReference>
<dbReference type="GO" id="GO:0008381">
    <property type="term" value="F:mechanosensitive monoatomic ion channel activity"/>
    <property type="evidence" value="ECO:0007669"/>
    <property type="project" value="TreeGrafter"/>
</dbReference>
<proteinExistence type="predicted"/>
<evidence type="ECO:0000256" key="3">
    <source>
        <dbReference type="ARBA" id="ARBA00022989"/>
    </source>
</evidence>
<dbReference type="FunFam" id="1.10.1200.120:FF:000004">
    <property type="entry name" value="Ion channel, putative"/>
    <property type="match status" value="1"/>
</dbReference>
<dbReference type="AlphaFoldDB" id="A0A6A6DIP2"/>
<name>A0A6A6DIP2_9PEZI</name>
<keyword evidence="3 5" id="KW-1133">Transmembrane helix</keyword>
<evidence type="ECO:0000256" key="1">
    <source>
        <dbReference type="ARBA" id="ARBA00004141"/>
    </source>
</evidence>
<evidence type="ECO:0000256" key="4">
    <source>
        <dbReference type="ARBA" id="ARBA00023136"/>
    </source>
</evidence>
<sequence length="183" mass="20641">MPRLDENAQQYLRDVERGARRHTIRAWDSFSSFALRDNVLEVAVGLIIAASFTACANSLVTDIILPIISLLPFLSRNLPEKFAILKHGPNYNGTITNGYNTKDQALSDGAIVFAYGNFLDKIIRFILIALSLWAIASIYSKTTDDNIVKKQVKCKYCRKYISEKAKRCISCTSWQDGREDRGN</sequence>
<reference evidence="6" key="1">
    <citation type="journal article" date="2020" name="Stud. Mycol.">
        <title>101 Dothideomycetes genomes: a test case for predicting lifestyles and emergence of pathogens.</title>
        <authorList>
            <person name="Haridas S."/>
            <person name="Albert R."/>
            <person name="Binder M."/>
            <person name="Bloem J."/>
            <person name="Labutti K."/>
            <person name="Salamov A."/>
            <person name="Andreopoulos B."/>
            <person name="Baker S."/>
            <person name="Barry K."/>
            <person name="Bills G."/>
            <person name="Bluhm B."/>
            <person name="Cannon C."/>
            <person name="Castanera R."/>
            <person name="Culley D."/>
            <person name="Daum C."/>
            <person name="Ezra D."/>
            <person name="Gonzalez J."/>
            <person name="Henrissat B."/>
            <person name="Kuo A."/>
            <person name="Liang C."/>
            <person name="Lipzen A."/>
            <person name="Lutzoni F."/>
            <person name="Magnuson J."/>
            <person name="Mondo S."/>
            <person name="Nolan M."/>
            <person name="Ohm R."/>
            <person name="Pangilinan J."/>
            <person name="Park H.-J."/>
            <person name="Ramirez L."/>
            <person name="Alfaro M."/>
            <person name="Sun H."/>
            <person name="Tritt A."/>
            <person name="Yoshinaga Y."/>
            <person name="Zwiers L.-H."/>
            <person name="Turgeon B."/>
            <person name="Goodwin S."/>
            <person name="Spatafora J."/>
            <person name="Crous P."/>
            <person name="Grigoriev I."/>
        </authorList>
    </citation>
    <scope>NUCLEOTIDE SEQUENCE</scope>
    <source>
        <strain evidence="6">CBS 207.26</strain>
    </source>
</reference>
<feature type="transmembrane region" description="Helical" evidence="5">
    <location>
        <begin position="42"/>
        <end position="68"/>
    </location>
</feature>
<keyword evidence="4 5" id="KW-0472">Membrane</keyword>
<keyword evidence="2 5" id="KW-0812">Transmembrane</keyword>
<dbReference type="InterPro" id="IPR037673">
    <property type="entry name" value="MSC/AndL"/>
</dbReference>
<evidence type="ECO:0000313" key="6">
    <source>
        <dbReference type="EMBL" id="KAF2179367.1"/>
    </source>
</evidence>
<dbReference type="Proteomes" id="UP000800200">
    <property type="component" value="Unassembled WGS sequence"/>
</dbReference>
<gene>
    <name evidence="6" type="ORF">K469DRAFT_716368</name>
</gene>
<evidence type="ECO:0000256" key="5">
    <source>
        <dbReference type="SAM" id="Phobius"/>
    </source>
</evidence>
<keyword evidence="7" id="KW-1185">Reference proteome</keyword>
<feature type="transmembrane region" description="Helical" evidence="5">
    <location>
        <begin position="122"/>
        <end position="140"/>
    </location>
</feature>
<dbReference type="OrthoDB" id="10010920at2759"/>
<dbReference type="PANTHER" id="PTHR30266:SF2">
    <property type="entry name" value="LARGE-CONDUCTANCE MECHANOSENSITIVE CHANNEL"/>
    <property type="match status" value="1"/>
</dbReference>
<protein>
    <submittedName>
        <fullName evidence="6">Ion channel</fullName>
    </submittedName>
</protein>
<dbReference type="EMBL" id="ML994667">
    <property type="protein sequence ID" value="KAF2179367.1"/>
    <property type="molecule type" value="Genomic_DNA"/>
</dbReference>
<comment type="subcellular location">
    <subcellularLocation>
        <location evidence="1">Membrane</location>
        <topology evidence="1">Multi-pass membrane protein</topology>
    </subcellularLocation>
</comment>
<dbReference type="SUPFAM" id="SSF81330">
    <property type="entry name" value="Gated mechanosensitive channel"/>
    <property type="match status" value="1"/>
</dbReference>